<evidence type="ECO:0000313" key="2">
    <source>
        <dbReference type="EMBL" id="CAA9472281.1"/>
    </source>
</evidence>
<evidence type="ECO:0000256" key="1">
    <source>
        <dbReference type="SAM" id="MobiDB-lite"/>
    </source>
</evidence>
<name>A0A6J4RF68_9ACTN</name>
<feature type="region of interest" description="Disordered" evidence="1">
    <location>
        <begin position="86"/>
        <end position="108"/>
    </location>
</feature>
<organism evidence="2">
    <name type="scientific">uncultured Rubrobacteraceae bacterium</name>
    <dbReference type="NCBI Taxonomy" id="349277"/>
    <lineage>
        <taxon>Bacteria</taxon>
        <taxon>Bacillati</taxon>
        <taxon>Actinomycetota</taxon>
        <taxon>Rubrobacteria</taxon>
        <taxon>Rubrobacterales</taxon>
        <taxon>Rubrobacteraceae</taxon>
        <taxon>environmental samples</taxon>
    </lineage>
</organism>
<protein>
    <submittedName>
        <fullName evidence="2">Uncharacterized protein</fullName>
    </submittedName>
</protein>
<feature type="region of interest" description="Disordered" evidence="1">
    <location>
        <begin position="1"/>
        <end position="22"/>
    </location>
</feature>
<sequence>MSPEGRAAEDDRPQHEVPYLHLRPPRRILGVGGEGDPDATITGNRAALLRLRDQIDQALVAEEGLATVAYGYREIDGKRFDVTVQRATKPEEMGEAREPERPDRSMFT</sequence>
<dbReference type="AlphaFoldDB" id="A0A6J4RF68"/>
<reference evidence="2" key="1">
    <citation type="submission" date="2020-02" db="EMBL/GenBank/DDBJ databases">
        <authorList>
            <person name="Meier V. D."/>
        </authorList>
    </citation>
    <scope>NUCLEOTIDE SEQUENCE</scope>
    <source>
        <strain evidence="2">AVDCRST_MAG12</strain>
    </source>
</reference>
<dbReference type="EMBL" id="CADCVK010000145">
    <property type="protein sequence ID" value="CAA9472281.1"/>
    <property type="molecule type" value="Genomic_DNA"/>
</dbReference>
<gene>
    <name evidence="2" type="ORF">AVDCRST_MAG12-878</name>
</gene>
<feature type="compositionally biased region" description="Basic and acidic residues" evidence="1">
    <location>
        <begin position="1"/>
        <end position="15"/>
    </location>
</feature>
<proteinExistence type="predicted"/>
<accession>A0A6J4RF68</accession>
<feature type="compositionally biased region" description="Basic and acidic residues" evidence="1">
    <location>
        <begin position="88"/>
        <end position="108"/>
    </location>
</feature>